<evidence type="ECO:0000259" key="1">
    <source>
        <dbReference type="Pfam" id="PF13449"/>
    </source>
</evidence>
<name>A0A3A0W1S2_STAGA</name>
<dbReference type="InterPro" id="IPR027372">
    <property type="entry name" value="Phytase-like_dom"/>
</dbReference>
<dbReference type="Pfam" id="PF13449">
    <property type="entry name" value="Phytase-like"/>
    <property type="match status" value="1"/>
</dbReference>
<evidence type="ECO:0000313" key="2">
    <source>
        <dbReference type="EMBL" id="RIP34075.1"/>
    </source>
</evidence>
<dbReference type="OrthoDB" id="9803927at2"/>
<gene>
    <name evidence="2" type="ORF">BUZ14_08480</name>
</gene>
<sequence>MYNVHKFNKLLISGIAISTLSILTISKAPSIEAKAQQQHSVEQLKWIDTETIPHNKSYKGTTIGGLSGISYDVTNNKWYLVSDDRSEKNPARFYEAKINYNKNGFNHTKFTDVHTFKQSDGSNYPNKDKYQHHPNEAVADIESIRIDPSTNKLLYTSEGDRSLGLNPFIREADLNGQYSSEIPVTETIKMDKEKNKGFRNNLALEGSSISADGQSLWTAMEAPIIQDGHTATTNSGALTRISQYSRNGTLMSEYAYPLDAIPGTAKDDKTAENGISEMLAISNHEFLTLERASVQTADGIYHNYVRIYKFETQDATEIKDMKSIKNSKVQPVKKKLVANLNEKDIGKIDNIEGMTFGKKLSNGNDSLVLVTDNNFNKSQKTELIAFEVQLEDK</sequence>
<dbReference type="PANTHER" id="PTHR37957:SF1">
    <property type="entry name" value="PHYTASE-LIKE DOMAIN-CONTAINING PROTEIN"/>
    <property type="match status" value="1"/>
</dbReference>
<reference evidence="2 3" key="1">
    <citation type="journal article" date="2016" name="Front. Microbiol.">
        <title>Comprehensive Phylogenetic Analysis of Bovine Non-aureus Staphylococci Species Based on Whole-Genome Sequencing.</title>
        <authorList>
            <person name="Naushad S."/>
            <person name="Barkema H.W."/>
            <person name="Luby C."/>
            <person name="Condas L.A."/>
            <person name="Nobrega D.B."/>
            <person name="Carson D.A."/>
            <person name="De Buck J."/>
        </authorList>
    </citation>
    <scope>NUCLEOTIDE SEQUENCE [LARGE SCALE GENOMIC DNA]</scope>
    <source>
        <strain evidence="2 3">SNUC 4781</strain>
    </source>
</reference>
<comment type="caution">
    <text evidence="2">The sequence shown here is derived from an EMBL/GenBank/DDBJ whole genome shotgun (WGS) entry which is preliminary data.</text>
</comment>
<protein>
    <submittedName>
        <fullName evidence="2">Esterase-like activity of phytase family protein</fullName>
    </submittedName>
</protein>
<accession>A0A3A0W1S2</accession>
<feature type="domain" description="Phytase-like" evidence="1">
    <location>
        <begin position="61"/>
        <end position="375"/>
    </location>
</feature>
<dbReference type="PANTHER" id="PTHR37957">
    <property type="entry name" value="BLR7070 PROTEIN"/>
    <property type="match status" value="1"/>
</dbReference>
<proteinExistence type="predicted"/>
<organism evidence="2 3">
    <name type="scientific">Staphylococcus gallinarum</name>
    <dbReference type="NCBI Taxonomy" id="1293"/>
    <lineage>
        <taxon>Bacteria</taxon>
        <taxon>Bacillati</taxon>
        <taxon>Bacillota</taxon>
        <taxon>Bacilli</taxon>
        <taxon>Bacillales</taxon>
        <taxon>Staphylococcaceae</taxon>
        <taxon>Staphylococcus</taxon>
    </lineage>
</organism>
<dbReference type="EMBL" id="QYJN01000004">
    <property type="protein sequence ID" value="RIP34075.1"/>
    <property type="molecule type" value="Genomic_DNA"/>
</dbReference>
<dbReference type="AlphaFoldDB" id="A0A3A0W1S2"/>
<evidence type="ECO:0000313" key="3">
    <source>
        <dbReference type="Proteomes" id="UP000265541"/>
    </source>
</evidence>
<dbReference type="Proteomes" id="UP000265541">
    <property type="component" value="Unassembled WGS sequence"/>
</dbReference>